<sequence>MADFTGKYKQVSSNNFDALMKELGASDEVAAALKNQMQDLEFSKNGNVFTQKSISPQRTQEIQFELGKEFDEKRHDGRTVKSVVVLDGNKFVKTTVDKEKGKELKVVSEFNGNELKVTATSGAVVATGVYTKQ</sequence>
<organism evidence="3">
    <name type="scientific">Medioppia subpectinata</name>
    <dbReference type="NCBI Taxonomy" id="1979941"/>
    <lineage>
        <taxon>Eukaryota</taxon>
        <taxon>Metazoa</taxon>
        <taxon>Ecdysozoa</taxon>
        <taxon>Arthropoda</taxon>
        <taxon>Chelicerata</taxon>
        <taxon>Arachnida</taxon>
        <taxon>Acari</taxon>
        <taxon>Acariformes</taxon>
        <taxon>Sarcoptiformes</taxon>
        <taxon>Oribatida</taxon>
        <taxon>Brachypylina</taxon>
        <taxon>Oppioidea</taxon>
        <taxon>Oppiidae</taxon>
        <taxon>Medioppia</taxon>
    </lineage>
</organism>
<gene>
    <name evidence="3" type="ORF">OSB1V03_LOCUS13096</name>
</gene>
<proteinExistence type="inferred from homology"/>
<protein>
    <submittedName>
        <fullName evidence="3">Uncharacterized protein</fullName>
    </submittedName>
</protein>
<name>A0A7R9L2I5_9ACAR</name>
<evidence type="ECO:0000256" key="1">
    <source>
        <dbReference type="ARBA" id="ARBA00008390"/>
    </source>
</evidence>
<dbReference type="GO" id="GO:0008289">
    <property type="term" value="F:lipid binding"/>
    <property type="evidence" value="ECO:0007669"/>
    <property type="project" value="UniProtKB-KW"/>
</dbReference>
<dbReference type="EMBL" id="CAJPIZ010011395">
    <property type="protein sequence ID" value="CAG2113124.1"/>
    <property type="molecule type" value="Genomic_DNA"/>
</dbReference>
<dbReference type="InterPro" id="IPR012674">
    <property type="entry name" value="Calycin"/>
</dbReference>
<dbReference type="AlphaFoldDB" id="A0A7R9L2I5"/>
<dbReference type="Proteomes" id="UP000759131">
    <property type="component" value="Unassembled WGS sequence"/>
</dbReference>
<evidence type="ECO:0000313" key="3">
    <source>
        <dbReference type="EMBL" id="CAD7632694.1"/>
    </source>
</evidence>
<dbReference type="InterPro" id="IPR031259">
    <property type="entry name" value="ILBP"/>
</dbReference>
<dbReference type="InterPro" id="IPR000463">
    <property type="entry name" value="Fatty_acid-bd"/>
</dbReference>
<evidence type="ECO:0000313" key="4">
    <source>
        <dbReference type="Proteomes" id="UP000759131"/>
    </source>
</evidence>
<dbReference type="Gene3D" id="2.40.128.20">
    <property type="match status" value="1"/>
</dbReference>
<reference evidence="3" key="1">
    <citation type="submission" date="2020-11" db="EMBL/GenBank/DDBJ databases">
        <authorList>
            <person name="Tran Van P."/>
        </authorList>
    </citation>
    <scope>NUCLEOTIDE SEQUENCE</scope>
</reference>
<accession>A0A7R9L2I5</accession>
<keyword evidence="4" id="KW-1185">Reference proteome</keyword>
<keyword evidence="2" id="KW-0446">Lipid-binding</keyword>
<dbReference type="CDD" id="cd00742">
    <property type="entry name" value="FABP"/>
    <property type="match status" value="1"/>
</dbReference>
<dbReference type="SUPFAM" id="SSF50814">
    <property type="entry name" value="Lipocalins"/>
    <property type="match status" value="1"/>
</dbReference>
<dbReference type="PANTHER" id="PTHR11955">
    <property type="entry name" value="FATTY ACID BINDING PROTEIN"/>
    <property type="match status" value="1"/>
</dbReference>
<evidence type="ECO:0000256" key="2">
    <source>
        <dbReference type="ARBA" id="ARBA00023121"/>
    </source>
</evidence>
<comment type="similarity">
    <text evidence="1">Belongs to the calycin superfamily. Fatty-acid binding protein (FABP) family.</text>
</comment>
<dbReference type="EMBL" id="OC865970">
    <property type="protein sequence ID" value="CAD7632694.1"/>
    <property type="molecule type" value="Genomic_DNA"/>
</dbReference>
<dbReference type="OrthoDB" id="354351at2759"/>
<dbReference type="PRINTS" id="PR00178">
    <property type="entry name" value="FATTYACIDBP"/>
</dbReference>
<dbReference type="Pfam" id="PF14651">
    <property type="entry name" value="Lipocalin_7"/>
    <property type="match status" value="1"/>
</dbReference>